<dbReference type="AlphaFoldDB" id="A0AAE3UJ37"/>
<accession>A0AAE3UJ37</accession>
<name>A0AAE3UJ37_9BACT</name>
<dbReference type="EMBL" id="JASJOU010000015">
    <property type="protein sequence ID" value="MDJ1505352.1"/>
    <property type="molecule type" value="Genomic_DNA"/>
</dbReference>
<keyword evidence="2" id="KW-1185">Reference proteome</keyword>
<dbReference type="RefSeq" id="WP_314517314.1">
    <property type="nucleotide sequence ID" value="NZ_JASJOU010000015.1"/>
</dbReference>
<evidence type="ECO:0000313" key="2">
    <source>
        <dbReference type="Proteomes" id="UP001232063"/>
    </source>
</evidence>
<organism evidence="1 2">
    <name type="scientific">Xanthocytophaga agilis</name>
    <dbReference type="NCBI Taxonomy" id="3048010"/>
    <lineage>
        <taxon>Bacteria</taxon>
        <taxon>Pseudomonadati</taxon>
        <taxon>Bacteroidota</taxon>
        <taxon>Cytophagia</taxon>
        <taxon>Cytophagales</taxon>
        <taxon>Rhodocytophagaceae</taxon>
        <taxon>Xanthocytophaga</taxon>
    </lineage>
</organism>
<sequence>MRLWLIACYRIFPLFEFSYVVTLLFVETKEHKIGQIERDIIWERIKAGLLADSVKGRMDKKKGRRPKSIKKQKPQLYFIKKRKLRNKLPGLSV</sequence>
<dbReference type="Proteomes" id="UP001232063">
    <property type="component" value="Unassembled WGS sequence"/>
</dbReference>
<proteinExistence type="predicted"/>
<protein>
    <submittedName>
        <fullName evidence="1">Uncharacterized protein</fullName>
    </submittedName>
</protein>
<reference evidence="1" key="1">
    <citation type="submission" date="2023-05" db="EMBL/GenBank/DDBJ databases">
        <authorList>
            <person name="Zhang X."/>
        </authorList>
    </citation>
    <scope>NUCLEOTIDE SEQUENCE</scope>
    <source>
        <strain evidence="1">BD1B2-1</strain>
    </source>
</reference>
<comment type="caution">
    <text evidence="1">The sequence shown here is derived from an EMBL/GenBank/DDBJ whole genome shotgun (WGS) entry which is preliminary data.</text>
</comment>
<gene>
    <name evidence="1" type="ORF">QNI22_32150</name>
</gene>
<evidence type="ECO:0000313" key="1">
    <source>
        <dbReference type="EMBL" id="MDJ1505352.1"/>
    </source>
</evidence>